<dbReference type="EMBL" id="JBHTKY010000042">
    <property type="protein sequence ID" value="MFD1167420.1"/>
    <property type="molecule type" value="Genomic_DNA"/>
</dbReference>
<sequence>MFLRKIYLFIFFGFICLSTSISKAQPYIISSKEGYTHVRTGASAKSKIIAKLKENTIILLDEIDEGSENEDWKKILFYNERPFSILEETDHIEMETGFIHKSQMKELTALKKPNSEVFSMDFEIKAFRKQDYRLTYHDESSYAPKTINGFHYYLADCGLPKTAVIKATATLNGQKLHIPQKYILGIISAQNRFEYYQNGNHYFAYQGVDGSCFNYVVWVFSDGKLSQRFVGWEY</sequence>
<evidence type="ECO:0000313" key="2">
    <source>
        <dbReference type="Proteomes" id="UP001597205"/>
    </source>
</evidence>
<evidence type="ECO:0000313" key="1">
    <source>
        <dbReference type="EMBL" id="MFD1167420.1"/>
    </source>
</evidence>
<name>A0ABW3RQB7_9SPHI</name>
<keyword evidence="2" id="KW-1185">Reference proteome</keyword>
<comment type="caution">
    <text evidence="1">The sequence shown here is derived from an EMBL/GenBank/DDBJ whole genome shotgun (WGS) entry which is preliminary data.</text>
</comment>
<reference evidence="2" key="1">
    <citation type="journal article" date="2019" name="Int. J. Syst. Evol. Microbiol.">
        <title>The Global Catalogue of Microorganisms (GCM) 10K type strain sequencing project: providing services to taxonomists for standard genome sequencing and annotation.</title>
        <authorList>
            <consortium name="The Broad Institute Genomics Platform"/>
            <consortium name="The Broad Institute Genome Sequencing Center for Infectious Disease"/>
            <person name="Wu L."/>
            <person name="Ma J."/>
        </authorList>
    </citation>
    <scope>NUCLEOTIDE SEQUENCE [LARGE SCALE GENOMIC DNA]</scope>
    <source>
        <strain evidence="2">CCUG 52468</strain>
    </source>
</reference>
<dbReference type="RefSeq" id="WP_380898745.1">
    <property type="nucleotide sequence ID" value="NZ_JBHTKY010000042.1"/>
</dbReference>
<proteinExistence type="predicted"/>
<organism evidence="1 2">
    <name type="scientific">Sphingobacterium daejeonense</name>
    <dbReference type="NCBI Taxonomy" id="371142"/>
    <lineage>
        <taxon>Bacteria</taxon>
        <taxon>Pseudomonadati</taxon>
        <taxon>Bacteroidota</taxon>
        <taxon>Sphingobacteriia</taxon>
        <taxon>Sphingobacteriales</taxon>
        <taxon>Sphingobacteriaceae</taxon>
        <taxon>Sphingobacterium</taxon>
    </lineage>
</organism>
<dbReference type="Gene3D" id="2.30.30.40">
    <property type="entry name" value="SH3 Domains"/>
    <property type="match status" value="1"/>
</dbReference>
<dbReference type="Proteomes" id="UP001597205">
    <property type="component" value="Unassembled WGS sequence"/>
</dbReference>
<evidence type="ECO:0008006" key="3">
    <source>
        <dbReference type="Google" id="ProtNLM"/>
    </source>
</evidence>
<protein>
    <recommendedName>
        <fullName evidence="3">SH3b domain-containing protein</fullName>
    </recommendedName>
</protein>
<gene>
    <name evidence="1" type="ORF">ACFQ2C_17610</name>
</gene>
<accession>A0ABW3RQB7</accession>